<dbReference type="EC" id="3.5.1.88" evidence="2"/>
<name>A0A6J4TEP0_9SPHN</name>
<evidence type="ECO:0000256" key="1">
    <source>
        <dbReference type="SAM" id="MobiDB-lite"/>
    </source>
</evidence>
<dbReference type="EMBL" id="CADCVW010000106">
    <property type="protein sequence ID" value="CAA9521421.1"/>
    <property type="molecule type" value="Genomic_DNA"/>
</dbReference>
<feature type="compositionally biased region" description="Low complexity" evidence="1">
    <location>
        <begin position="118"/>
        <end position="127"/>
    </location>
</feature>
<feature type="region of interest" description="Disordered" evidence="1">
    <location>
        <begin position="1"/>
        <end position="177"/>
    </location>
</feature>
<dbReference type="AlphaFoldDB" id="A0A6J4TEP0"/>
<gene>
    <name evidence="2" type="ORF">AVDCRST_MAG39-2779</name>
</gene>
<feature type="compositionally biased region" description="Basic and acidic residues" evidence="1">
    <location>
        <begin position="160"/>
        <end position="170"/>
    </location>
</feature>
<feature type="non-terminal residue" evidence="2">
    <location>
        <position position="177"/>
    </location>
</feature>
<feature type="compositionally biased region" description="Basic and acidic residues" evidence="1">
    <location>
        <begin position="35"/>
        <end position="63"/>
    </location>
</feature>
<dbReference type="GO" id="GO:0042586">
    <property type="term" value="F:peptide deformylase activity"/>
    <property type="evidence" value="ECO:0007669"/>
    <property type="project" value="UniProtKB-EC"/>
</dbReference>
<sequence>GRPRDHRGSRPAPAGEVRPRRRDRRRGAQPSVRHVRNDVRCPRHRPCRDPGRGAPPRSRDRPPRPGGGRRRARPPPARLHQSRDRLGFRPHGALQRGLSVDPRAVCRGRPPRPRPRALDGPGRPSPRGGDGRPPLRLPPARDRPSGRRALHRPPVAAEARNGDEEARQVPRGEQGGL</sequence>
<protein>
    <submittedName>
        <fullName evidence="2">Peptide deformylase</fullName>
        <ecNumber evidence="2">3.5.1.88</ecNumber>
    </submittedName>
</protein>
<evidence type="ECO:0000313" key="2">
    <source>
        <dbReference type="EMBL" id="CAA9521421.1"/>
    </source>
</evidence>
<keyword evidence="2" id="KW-0378">Hydrolase</keyword>
<accession>A0A6J4TEP0</accession>
<proteinExistence type="predicted"/>
<feature type="non-terminal residue" evidence="2">
    <location>
        <position position="1"/>
    </location>
</feature>
<organism evidence="2">
    <name type="scientific">uncultured Sphingomonadaceae bacterium</name>
    <dbReference type="NCBI Taxonomy" id="169976"/>
    <lineage>
        <taxon>Bacteria</taxon>
        <taxon>Pseudomonadati</taxon>
        <taxon>Pseudomonadota</taxon>
        <taxon>Alphaproteobacteria</taxon>
        <taxon>Sphingomonadales</taxon>
        <taxon>Sphingomonadaceae</taxon>
        <taxon>environmental samples</taxon>
    </lineage>
</organism>
<reference evidence="2" key="1">
    <citation type="submission" date="2020-02" db="EMBL/GenBank/DDBJ databases">
        <authorList>
            <person name="Meier V. D."/>
        </authorList>
    </citation>
    <scope>NUCLEOTIDE SEQUENCE</scope>
    <source>
        <strain evidence="2">AVDCRST_MAG39</strain>
    </source>
</reference>